<keyword evidence="8" id="KW-0472">Membrane</keyword>
<dbReference type="Proteomes" id="UP001165652">
    <property type="component" value="Unassembled WGS sequence"/>
</dbReference>
<dbReference type="RefSeq" id="WP_272780510.1">
    <property type="nucleotide sequence ID" value="NZ_JAQQLI010000085.1"/>
</dbReference>
<feature type="binding site" evidence="8">
    <location>
        <position position="668"/>
    </location>
    <ligand>
        <name>Zn(2+)</name>
        <dbReference type="ChEBI" id="CHEBI:29105"/>
        <note>ligand shared between dimeric partners</note>
    </ligand>
</feature>
<comment type="caution">
    <text evidence="12">The sequence shown here is derived from an EMBL/GenBank/DDBJ whole genome shotgun (WGS) entry which is preliminary data.</text>
</comment>
<dbReference type="InterPro" id="IPR004659">
    <property type="entry name" value="RNase_E/G"/>
</dbReference>
<sequence>MANKMLIDATHPEETRVVVLRGNRVEEFDFESASRRQLRGNIYLAKVTRVEPSLQAAFVDYGGNRHGFLAFSEIHPDYYQIPVADRQVLIDEEERAHRAAEAEADRRAAARSGGQRQIAAGRPPHRDDRVASAPLAEPAPAAAESAELPQGESLHGQETKPEGETESEVAFARSESDIEPAGDVAPAAEPAGSAGPAPAAEAAPDAVAPVPPAEAAAPSETAELAPPVPSAGEAQTEIAFARSEGDVAATELVATESSATESSTTESPATESPATESAAPAEPAPIEGEILPPAGTGNGHDLDEEDDDEEEDEDEDDEEEEEEEIVESVGGADALEELPDRAPRHRRQYKIQEVIKRRQVMLVQVVKEERGTKGAALTTYLSLAGRYSVLMPNTARGGGISRKITNTQDRRRLKEIAQDLEVPEGMGVILRTAGAARTKTEVKRDFEYLLRVWEQVRDLTLKSSAPTLVYEEGSVVKRAIRDLYNKEIDEVVVAGEAAYREAKDFMRMLMPSHAKNVKLYAEPQPLLTRYGVETQLDAMFSPTVQLRSGGYIVLNQTEALVAIDVNSGRATREHHIEDTALKTNLEACEEVARQLRLRDLAGLIVIDFIDMDEKRNNRAVERKLKECLKNDRARIQVGRISHFGLMEMSRQRIRTSVFESSTEKCPHCGGTGHVRSVSSVALQCLRMLEETLMRGATHNLTIRTGTATALYMLNHKRAHLSELEQRFRLVLTVKADESVMGAHPFVIEKNEQVHSLEQARAIAAQSAAALAPPARVEEEDEDDVEVEAYEAEIEEEAEETEERAEAEAENGEGEGRGRRRRRRRRGRRGDEREERGERPVAARAPADAESGEPEVADEDHDGGEPEGDAESARPPRNGAPGEAADNGDEASRRRRRRGRRGGRRNRREGGPAPFGSPEPSFDLVEPELAHAIEDFGGPRLGEEIPAGEQPELPASAVPDLGAAETPAIPADSPAVVTASDEIGPENLPEPEAGFDAPVRPVEPRRGRGRRHVEAPPPPPDFGPIEPPEPLQALAPETIARPAETVAPTPPAEAAPAPAEPPRRRSTVREPVTFVLGNGLSSANGDASPRPVEPPPVAAEPPPAPPVVTETSESESAKPRRTGWWARRLLGDKG</sequence>
<feature type="compositionally biased region" description="Low complexity" evidence="9">
    <location>
        <begin position="248"/>
        <end position="294"/>
    </location>
</feature>
<dbReference type="Gene3D" id="2.40.50.140">
    <property type="entry name" value="Nucleic acid-binding proteins"/>
    <property type="match status" value="2"/>
</dbReference>
<dbReference type="Pfam" id="PF10150">
    <property type="entry name" value="RNase_E_G"/>
    <property type="match status" value="1"/>
</dbReference>
<keyword evidence="8" id="KW-0819">tRNA processing</keyword>
<evidence type="ECO:0000256" key="6">
    <source>
        <dbReference type="ARBA" id="ARBA00022842"/>
    </source>
</evidence>
<feature type="compositionally biased region" description="Basic residues" evidence="9">
    <location>
        <begin position="817"/>
        <end position="827"/>
    </location>
</feature>
<evidence type="ECO:0000256" key="8">
    <source>
        <dbReference type="HAMAP-Rule" id="MF_00970"/>
    </source>
</evidence>
<keyword evidence="7 8" id="KW-0694">RNA-binding</keyword>
<comment type="function">
    <text evidence="8">Endoribonuclease that plays a central role in RNA processing and decay. Required for the maturation of 5S and 16S rRNAs and the majority of tRNAs. Also involved in the degradation of most mRNAs.</text>
</comment>
<evidence type="ECO:0000256" key="7">
    <source>
        <dbReference type="ARBA" id="ARBA00022884"/>
    </source>
</evidence>
<feature type="region of interest" description="Disordered" evidence="9">
    <location>
        <begin position="975"/>
        <end position="1133"/>
    </location>
</feature>
<feature type="compositionally biased region" description="Basic residues" evidence="9">
    <location>
        <begin position="892"/>
        <end position="906"/>
    </location>
</feature>
<dbReference type="InterPro" id="IPR048583">
    <property type="entry name" value="RNase_E_G_thioredoxin-like"/>
</dbReference>
<keyword evidence="4 8" id="KW-0255">Endonuclease</keyword>
<evidence type="ECO:0000313" key="12">
    <source>
        <dbReference type="EMBL" id="MDC7789688.1"/>
    </source>
</evidence>
<evidence type="ECO:0000256" key="1">
    <source>
        <dbReference type="ARBA" id="ARBA00022490"/>
    </source>
</evidence>
<reference evidence="12" key="2">
    <citation type="submission" date="2023-02" db="EMBL/GenBank/DDBJ databases">
        <authorList>
            <person name="Rayyan A."/>
            <person name="Meyer T."/>
            <person name="Kyndt J.A."/>
        </authorList>
    </citation>
    <scope>NUCLEOTIDE SEQUENCE</scope>
    <source>
        <strain evidence="12">DSM 9987</strain>
    </source>
</reference>
<proteinExistence type="inferred from homology"/>
<keyword evidence="6 8" id="KW-0460">Magnesium</keyword>
<feature type="domain" description="RNA-binding protein AU-1/Ribonuclease E/G" evidence="10">
    <location>
        <begin position="382"/>
        <end position="652"/>
    </location>
</feature>
<dbReference type="InterPro" id="IPR028878">
    <property type="entry name" value="RNase_E"/>
</dbReference>
<feature type="compositionally biased region" description="Pro residues" evidence="9">
    <location>
        <begin position="1014"/>
        <end position="1029"/>
    </location>
</feature>
<name>A0ABT5JIZ6_RHOTP</name>
<dbReference type="PANTHER" id="PTHR30001:SF1">
    <property type="entry name" value="RIBONUCLEASE E_G-LIKE PROTEIN, CHLOROPLASTIC"/>
    <property type="match status" value="1"/>
</dbReference>
<evidence type="ECO:0000259" key="11">
    <source>
        <dbReference type="Pfam" id="PF20833"/>
    </source>
</evidence>
<dbReference type="NCBIfam" id="TIGR00757">
    <property type="entry name" value="RNaseEG"/>
    <property type="match status" value="1"/>
</dbReference>
<dbReference type="InterPro" id="IPR012340">
    <property type="entry name" value="NA-bd_OB-fold"/>
</dbReference>
<keyword evidence="3 8" id="KW-0479">Metal-binding</keyword>
<feature type="compositionally biased region" description="Low complexity" evidence="9">
    <location>
        <begin position="131"/>
        <end position="149"/>
    </location>
</feature>
<evidence type="ECO:0000256" key="2">
    <source>
        <dbReference type="ARBA" id="ARBA00022722"/>
    </source>
</evidence>
<keyword evidence="8" id="KW-0997">Cell inner membrane</keyword>
<keyword evidence="1 8" id="KW-0963">Cytoplasm</keyword>
<feature type="region of interest" description="Required for zinc-mediated homotetramerization and catalytic activity" evidence="8">
    <location>
        <begin position="665"/>
        <end position="668"/>
    </location>
</feature>
<keyword evidence="5 8" id="KW-0378">Hydrolase</keyword>
<feature type="compositionally biased region" description="Acidic residues" evidence="9">
    <location>
        <begin position="302"/>
        <end position="326"/>
    </location>
</feature>
<dbReference type="CDD" id="cd04453">
    <property type="entry name" value="S1_RNase_E"/>
    <property type="match status" value="1"/>
</dbReference>
<comment type="subunit">
    <text evidence="8">Homotetramer formed by a dimer of dimers.</text>
</comment>
<feature type="binding site" evidence="8">
    <location>
        <position position="665"/>
    </location>
    <ligand>
        <name>Zn(2+)</name>
        <dbReference type="ChEBI" id="CHEBI:29105"/>
        <note>ligand shared between dimeric partners</note>
    </ligand>
</feature>
<comment type="similarity">
    <text evidence="8">Belongs to the RNase E/G family. RNase E subfamily.</text>
</comment>
<dbReference type="PANTHER" id="PTHR30001">
    <property type="entry name" value="RIBONUCLEASE"/>
    <property type="match status" value="1"/>
</dbReference>
<keyword evidence="8" id="KW-0820">tRNA-binding</keyword>
<evidence type="ECO:0000256" key="3">
    <source>
        <dbReference type="ARBA" id="ARBA00022723"/>
    </source>
</evidence>
<feature type="binding site" evidence="8">
    <location>
        <position position="564"/>
    </location>
    <ligand>
        <name>Mg(2+)</name>
        <dbReference type="ChEBI" id="CHEBI:18420"/>
        <note>catalytic</note>
    </ligand>
</feature>
<feature type="region of interest" description="Disordered" evidence="9">
    <location>
        <begin position="95"/>
        <end position="344"/>
    </location>
</feature>
<comment type="cofactor">
    <cofactor evidence="8">
        <name>Zn(2+)</name>
        <dbReference type="ChEBI" id="CHEBI:29105"/>
    </cofactor>
    <text evidence="8">Binds 2 Zn(2+) ions per homotetramer.</text>
</comment>
<keyword evidence="8" id="KW-0862">Zinc</keyword>
<feature type="compositionally biased region" description="Pro residues" evidence="9">
    <location>
        <begin position="1090"/>
        <end position="1105"/>
    </location>
</feature>
<comment type="cofactor">
    <cofactor evidence="8">
        <name>Mg(2+)</name>
        <dbReference type="ChEBI" id="CHEBI:18420"/>
    </cofactor>
    <text evidence="8">Binds 1 Mg(2+) ion per subunit.</text>
</comment>
<comment type="subcellular location">
    <subcellularLocation>
        <location evidence="8">Cytoplasm</location>
    </subcellularLocation>
    <subcellularLocation>
        <location evidence="8">Cell inner membrane</location>
        <topology evidence="8">Peripheral membrane protein</topology>
        <orientation evidence="8">Cytoplasmic side</orientation>
    </subcellularLocation>
</comment>
<feature type="compositionally biased region" description="Basic and acidic residues" evidence="9">
    <location>
        <begin position="95"/>
        <end position="108"/>
    </location>
</feature>
<evidence type="ECO:0000256" key="5">
    <source>
        <dbReference type="ARBA" id="ARBA00022801"/>
    </source>
</evidence>
<feature type="compositionally biased region" description="Low complexity" evidence="9">
    <location>
        <begin position="185"/>
        <end position="225"/>
    </location>
</feature>
<evidence type="ECO:0000256" key="4">
    <source>
        <dbReference type="ARBA" id="ARBA00022759"/>
    </source>
</evidence>
<gene>
    <name evidence="8" type="primary">rne</name>
    <name evidence="12" type="ORF">PQJ73_28750</name>
</gene>
<keyword evidence="13" id="KW-1185">Reference proteome</keyword>
<feature type="compositionally biased region" description="Acidic residues" evidence="9">
    <location>
        <begin position="792"/>
        <end position="812"/>
    </location>
</feature>
<dbReference type="EC" id="3.1.26.12" evidence="8"/>
<feature type="binding site" evidence="8">
    <location>
        <position position="607"/>
    </location>
    <ligand>
        <name>Mg(2+)</name>
        <dbReference type="ChEBI" id="CHEBI:18420"/>
        <note>catalytic</note>
    </ligand>
</feature>
<accession>A0ABT5JIZ6</accession>
<feature type="compositionally biased region" description="Low complexity" evidence="9">
    <location>
        <begin position="1030"/>
        <end position="1046"/>
    </location>
</feature>
<dbReference type="Gene3D" id="3.40.1260.20">
    <property type="entry name" value="Ribonuclease E, catalytic domain"/>
    <property type="match status" value="1"/>
</dbReference>
<dbReference type="HAMAP" id="MF_00970">
    <property type="entry name" value="RNase_E"/>
    <property type="match status" value="1"/>
</dbReference>
<dbReference type="EMBL" id="JAQQLI010000085">
    <property type="protein sequence ID" value="MDC7789688.1"/>
    <property type="molecule type" value="Genomic_DNA"/>
</dbReference>
<keyword evidence="8" id="KW-1003">Cell membrane</keyword>
<dbReference type="InterPro" id="IPR019307">
    <property type="entry name" value="RNA-bd_AU-1/RNase_E/G"/>
</dbReference>
<comment type="catalytic activity">
    <reaction evidence="8">
        <text>Endonucleolytic cleavage of single-stranded RNA in A- and U-rich regions.</text>
        <dbReference type="EC" id="3.1.26.12"/>
    </reaction>
</comment>
<dbReference type="Pfam" id="PF20833">
    <property type="entry name" value="RNase_E_G_Thio"/>
    <property type="match status" value="1"/>
</dbReference>
<feature type="region of interest" description="Disordered" evidence="9">
    <location>
        <begin position="792"/>
        <end position="956"/>
    </location>
</feature>
<keyword evidence="8" id="KW-0699">rRNA-binding</keyword>
<organism evidence="12 13">
    <name type="scientific">Rhodoplanes tepidamans</name>
    <name type="common">Rhodoplanes cryptolactis</name>
    <dbReference type="NCBI Taxonomy" id="200616"/>
    <lineage>
        <taxon>Bacteria</taxon>
        <taxon>Pseudomonadati</taxon>
        <taxon>Pseudomonadota</taxon>
        <taxon>Alphaproteobacteria</taxon>
        <taxon>Hyphomicrobiales</taxon>
        <taxon>Nitrobacteraceae</taxon>
        <taxon>Rhodoplanes</taxon>
    </lineage>
</organism>
<evidence type="ECO:0000256" key="9">
    <source>
        <dbReference type="SAM" id="MobiDB-lite"/>
    </source>
</evidence>
<feature type="compositionally biased region" description="Basic and acidic residues" evidence="9">
    <location>
        <begin position="828"/>
        <end position="840"/>
    </location>
</feature>
<feature type="compositionally biased region" description="Acidic residues" evidence="9">
    <location>
        <begin position="849"/>
        <end position="869"/>
    </location>
</feature>
<reference evidence="12" key="1">
    <citation type="journal article" date="2023" name="Microbiol Resour">
        <title>Genome Sequences of Rhodoplanes serenus and Two Thermotolerant Strains, Rhodoplanes tepidamans and 'Rhodoplanes cryptolactis,' Further Refine the Genus.</title>
        <authorList>
            <person name="Rayyan A.A."/>
            <person name="Kyndt J.A."/>
        </authorList>
    </citation>
    <scope>NUCLEOTIDE SEQUENCE</scope>
    <source>
        <strain evidence="12">DSM 9987</strain>
    </source>
</reference>
<keyword evidence="2 8" id="KW-0540">Nuclease</keyword>
<evidence type="ECO:0000313" key="13">
    <source>
        <dbReference type="Proteomes" id="UP001165652"/>
    </source>
</evidence>
<keyword evidence="8" id="KW-0698">rRNA processing</keyword>
<evidence type="ECO:0000259" key="10">
    <source>
        <dbReference type="Pfam" id="PF10150"/>
    </source>
</evidence>
<feature type="domain" description="RNase E/G thioredoxin-like" evidence="11">
    <location>
        <begin position="664"/>
        <end position="743"/>
    </location>
</feature>
<dbReference type="SUPFAM" id="SSF50249">
    <property type="entry name" value="Nucleic acid-binding proteins"/>
    <property type="match status" value="1"/>
</dbReference>
<protein>
    <recommendedName>
        <fullName evidence="8">Ribonuclease E</fullName>
        <shortName evidence="8">RNase E</shortName>
        <ecNumber evidence="8">3.1.26.12</ecNumber>
    </recommendedName>
</protein>